<gene>
    <name evidence="1" type="primary">Acey_s0003.g1663</name>
    <name evidence="1" type="ORF">Y032_0003g1663</name>
</gene>
<dbReference type="Proteomes" id="UP000024635">
    <property type="component" value="Unassembled WGS sequence"/>
</dbReference>
<proteinExistence type="predicted"/>
<sequence length="104" mass="12037">MSTVKKRVHRLRQFEMNQSEPQVQEVMLIETRCIDCHVTSPWITSKRSSSLFTACILVVTMIQTSAIATQPPCNSVARPPRGDFCDCRRLVRGDHENTQYYCFR</sequence>
<evidence type="ECO:0000313" key="2">
    <source>
        <dbReference type="Proteomes" id="UP000024635"/>
    </source>
</evidence>
<comment type="caution">
    <text evidence="1">The sequence shown here is derived from an EMBL/GenBank/DDBJ whole genome shotgun (WGS) entry which is preliminary data.</text>
</comment>
<keyword evidence="2" id="KW-1185">Reference proteome</keyword>
<organism evidence="1 2">
    <name type="scientific">Ancylostoma ceylanicum</name>
    <dbReference type="NCBI Taxonomy" id="53326"/>
    <lineage>
        <taxon>Eukaryota</taxon>
        <taxon>Metazoa</taxon>
        <taxon>Ecdysozoa</taxon>
        <taxon>Nematoda</taxon>
        <taxon>Chromadorea</taxon>
        <taxon>Rhabditida</taxon>
        <taxon>Rhabditina</taxon>
        <taxon>Rhabditomorpha</taxon>
        <taxon>Strongyloidea</taxon>
        <taxon>Ancylostomatidae</taxon>
        <taxon>Ancylostomatinae</taxon>
        <taxon>Ancylostoma</taxon>
    </lineage>
</organism>
<dbReference type="EMBL" id="JARK01001339">
    <property type="protein sequence ID" value="EYC32571.1"/>
    <property type="molecule type" value="Genomic_DNA"/>
</dbReference>
<evidence type="ECO:0000313" key="1">
    <source>
        <dbReference type="EMBL" id="EYC32571.1"/>
    </source>
</evidence>
<name>A0A016VZ47_9BILA</name>
<protein>
    <submittedName>
        <fullName evidence="1">Uncharacterized protein</fullName>
    </submittedName>
</protein>
<dbReference type="AlphaFoldDB" id="A0A016VZ47"/>
<accession>A0A016VZ47</accession>
<reference evidence="2" key="1">
    <citation type="journal article" date="2015" name="Nat. Genet.">
        <title>The genome and transcriptome of the zoonotic hookworm Ancylostoma ceylanicum identify infection-specific gene families.</title>
        <authorList>
            <person name="Schwarz E.M."/>
            <person name="Hu Y."/>
            <person name="Antoshechkin I."/>
            <person name="Miller M.M."/>
            <person name="Sternberg P.W."/>
            <person name="Aroian R.V."/>
        </authorList>
    </citation>
    <scope>NUCLEOTIDE SEQUENCE</scope>
    <source>
        <strain evidence="2">HY135</strain>
    </source>
</reference>